<evidence type="ECO:0000259" key="2">
    <source>
        <dbReference type="Pfam" id="PF00496"/>
    </source>
</evidence>
<feature type="signal peptide" evidence="1">
    <location>
        <begin position="1"/>
        <end position="21"/>
    </location>
</feature>
<dbReference type="SUPFAM" id="SSF53850">
    <property type="entry name" value="Periplasmic binding protein-like II"/>
    <property type="match status" value="1"/>
</dbReference>
<dbReference type="GO" id="GO:0043190">
    <property type="term" value="C:ATP-binding cassette (ABC) transporter complex"/>
    <property type="evidence" value="ECO:0007669"/>
    <property type="project" value="InterPro"/>
</dbReference>
<dbReference type="AlphaFoldDB" id="A0A0H3FD51"/>
<dbReference type="KEGG" id="rah:Rahaq_2448"/>
<name>A0A0H3FD51_RAHSY</name>
<feature type="domain" description="Solute-binding protein family 5" evidence="2">
    <location>
        <begin position="72"/>
        <end position="439"/>
    </location>
</feature>
<protein>
    <submittedName>
        <fullName evidence="3">Extracellular solute-binding protein family 5</fullName>
    </submittedName>
</protein>
<dbReference type="PANTHER" id="PTHR30290:SF34">
    <property type="entry name" value="ABC TRANSPORTER, PERIPLASMIC OLIGO-PEPTIDE BINDING PROTEIN, PUTATIVE-RELATED"/>
    <property type="match status" value="1"/>
</dbReference>
<gene>
    <name evidence="3" type="ordered locus">Rahaq_2448</name>
</gene>
<dbReference type="PIRSF" id="PIRSF002741">
    <property type="entry name" value="MppA"/>
    <property type="match status" value="1"/>
</dbReference>
<dbReference type="Proteomes" id="UP000007257">
    <property type="component" value="Chromosome"/>
</dbReference>
<reference evidence="4" key="1">
    <citation type="submission" date="2011-01" db="EMBL/GenBank/DDBJ databases">
        <title>Complete sequence of chromosome of Rahnella sp. Y9602.</title>
        <authorList>
            <consortium name="US DOE Joint Genome Institute"/>
            <person name="Lucas S."/>
            <person name="Copeland A."/>
            <person name="Lapidus A."/>
            <person name="Cheng J.-F."/>
            <person name="Goodwin L."/>
            <person name="Pitluck S."/>
            <person name="Lu M."/>
            <person name="Detter J.C."/>
            <person name="Han C."/>
            <person name="Tapia R."/>
            <person name="Land M."/>
            <person name="Hauser L."/>
            <person name="Kyrpides N."/>
            <person name="Ivanova N."/>
            <person name="Ovchinnikova G."/>
            <person name="Pagani I."/>
            <person name="Sobecky P.A."/>
            <person name="Martinez R.J."/>
            <person name="Woyke T."/>
        </authorList>
    </citation>
    <scope>NUCLEOTIDE SEQUENCE [LARGE SCALE GENOMIC DNA]</scope>
    <source>
        <strain evidence="4">Y9602</strain>
    </source>
</reference>
<dbReference type="Gene3D" id="3.10.105.10">
    <property type="entry name" value="Dipeptide-binding Protein, Domain 3"/>
    <property type="match status" value="1"/>
</dbReference>
<dbReference type="RefSeq" id="WP_013575755.1">
    <property type="nucleotide sequence ID" value="NC_015061.1"/>
</dbReference>
<accession>A0A0H3FD51</accession>
<dbReference type="CDD" id="cd08512">
    <property type="entry name" value="PBP2_NikA_DppA_OppA_like_7"/>
    <property type="match status" value="1"/>
</dbReference>
<evidence type="ECO:0000256" key="1">
    <source>
        <dbReference type="SAM" id="SignalP"/>
    </source>
</evidence>
<sequence length="525" mass="57018" precursor="true">MKVRVPSLLFLLMMAATRVDAATPADTLVVAGSLEGIISLDPAESFETVSSGNLVNLYQQLVVSNRQHPDQLDPDAAASWQPGPDAHSLIFTLKPGQTFASGNPLTADDVIYSFSRVVKLNKSPSFILGELGWTPENVDGNLKKLSDDKVQLSWPADIGSGLVLSILSAPVAGIVDSKLLKEHVDQNDFGNSWLRSRSAGSGAFEVRNYVPHEALIFKRNPNAKPLAKLENVLFKNVGDPSTRRLLVLNGDADVAYDLGADQFSSLQKEKGVHVAQFPAAKVFYLAFNVGDTTQPALANPALWEAARWLVDYQGISTDLLKGQYGIHQTFLPDGLAGAIDDQPFKYDVAKAKAILSKGGITPGTKIDLIVINQPPYSDIAQALQASFAKADINLVVHPLVESDVLTRMRAHKFQSIFTYWGADYLDPNTNASTFAYNVPNGPKTLAQRIQWVIPEISKQTRAAAAESDPTKRKALYADLQRELQKNSPFVVALQSKLLVAIRDNVKGASQNVAGSQLYLDTVSKE</sequence>
<dbReference type="HOGENOM" id="CLU_017028_7_2_6"/>
<dbReference type="InterPro" id="IPR000914">
    <property type="entry name" value="SBP_5_dom"/>
</dbReference>
<reference evidence="3 4" key="2">
    <citation type="journal article" date="2012" name="J. Bacteriol.">
        <title>Complete Genome Sequence of Rahnella sp. Strain Y9602, a Gammaproteobacterium Isolate from Metal- and Radionuclide-Contaminated Soil.</title>
        <authorList>
            <person name="Martinez R.J."/>
            <person name="Bruce D."/>
            <person name="Detter C."/>
            <person name="Goodwin L.A."/>
            <person name="Han J."/>
            <person name="Han C.S."/>
            <person name="Held B."/>
            <person name="Land M.L."/>
            <person name="Mikhailova N."/>
            <person name="Nolan M."/>
            <person name="Pennacchio L."/>
            <person name="Pitluck S."/>
            <person name="Tapia R."/>
            <person name="Woyke T."/>
            <person name="Sobecky P.A."/>
        </authorList>
    </citation>
    <scope>NUCLEOTIDE SEQUENCE [LARGE SCALE GENOMIC DNA]</scope>
    <source>
        <strain evidence="3 4">Y9602</strain>
    </source>
</reference>
<dbReference type="InterPro" id="IPR039424">
    <property type="entry name" value="SBP_5"/>
</dbReference>
<evidence type="ECO:0000313" key="4">
    <source>
        <dbReference type="Proteomes" id="UP000007257"/>
    </source>
</evidence>
<dbReference type="PANTHER" id="PTHR30290">
    <property type="entry name" value="PERIPLASMIC BINDING COMPONENT OF ABC TRANSPORTER"/>
    <property type="match status" value="1"/>
</dbReference>
<evidence type="ECO:0000313" key="3">
    <source>
        <dbReference type="EMBL" id="ADW74055.1"/>
    </source>
</evidence>
<dbReference type="InterPro" id="IPR030678">
    <property type="entry name" value="Peptide/Ni-bd"/>
</dbReference>
<dbReference type="Gene3D" id="3.90.76.10">
    <property type="entry name" value="Dipeptide-binding Protein, Domain 1"/>
    <property type="match status" value="1"/>
</dbReference>
<dbReference type="GO" id="GO:0030288">
    <property type="term" value="C:outer membrane-bounded periplasmic space"/>
    <property type="evidence" value="ECO:0007669"/>
    <property type="project" value="UniProtKB-ARBA"/>
</dbReference>
<dbReference type="Gene3D" id="3.40.190.10">
    <property type="entry name" value="Periplasmic binding protein-like II"/>
    <property type="match status" value="1"/>
</dbReference>
<proteinExistence type="predicted"/>
<keyword evidence="1" id="KW-0732">Signal</keyword>
<dbReference type="eggNOG" id="COG0747">
    <property type="taxonomic scope" value="Bacteria"/>
</dbReference>
<dbReference type="GO" id="GO:0015833">
    <property type="term" value="P:peptide transport"/>
    <property type="evidence" value="ECO:0007669"/>
    <property type="project" value="TreeGrafter"/>
</dbReference>
<dbReference type="OrthoDB" id="9801912at2"/>
<dbReference type="GO" id="GO:1904680">
    <property type="term" value="F:peptide transmembrane transporter activity"/>
    <property type="evidence" value="ECO:0007669"/>
    <property type="project" value="TreeGrafter"/>
</dbReference>
<dbReference type="EMBL" id="CP002505">
    <property type="protein sequence ID" value="ADW74055.1"/>
    <property type="molecule type" value="Genomic_DNA"/>
</dbReference>
<dbReference type="Pfam" id="PF00496">
    <property type="entry name" value="SBP_bac_5"/>
    <property type="match status" value="1"/>
</dbReference>
<organism evidence="3 4">
    <name type="scientific">Rahnella sp. (strain Y9602)</name>
    <dbReference type="NCBI Taxonomy" id="2703885"/>
    <lineage>
        <taxon>Bacteria</taxon>
        <taxon>Pseudomonadati</taxon>
        <taxon>Pseudomonadota</taxon>
        <taxon>Gammaproteobacteria</taxon>
        <taxon>Enterobacterales</taxon>
        <taxon>Yersiniaceae</taxon>
        <taxon>Rahnella</taxon>
    </lineage>
</organism>
<feature type="chain" id="PRO_5002608852" evidence="1">
    <location>
        <begin position="22"/>
        <end position="525"/>
    </location>
</feature>